<evidence type="ECO:0000256" key="1">
    <source>
        <dbReference type="SAM" id="MobiDB-lite"/>
    </source>
</evidence>
<comment type="caution">
    <text evidence="2">The sequence shown here is derived from an EMBL/GenBank/DDBJ whole genome shotgun (WGS) entry which is preliminary data.</text>
</comment>
<evidence type="ECO:0000313" key="3">
    <source>
        <dbReference type="Proteomes" id="UP001165378"/>
    </source>
</evidence>
<keyword evidence="3" id="KW-1185">Reference proteome</keyword>
<dbReference type="EMBL" id="JAKFHA010000042">
    <property type="protein sequence ID" value="MCF2533001.1"/>
    <property type="molecule type" value="Genomic_DNA"/>
</dbReference>
<dbReference type="RefSeq" id="WP_235057773.1">
    <property type="nucleotide sequence ID" value="NZ_JAKFHA010000042.1"/>
</dbReference>
<dbReference type="InterPro" id="IPR011990">
    <property type="entry name" value="TPR-like_helical_dom_sf"/>
</dbReference>
<dbReference type="AlphaFoldDB" id="A0AA41Q925"/>
<organism evidence="2 3">
    <name type="scientific">Yinghuangia soli</name>
    <dbReference type="NCBI Taxonomy" id="2908204"/>
    <lineage>
        <taxon>Bacteria</taxon>
        <taxon>Bacillati</taxon>
        <taxon>Actinomycetota</taxon>
        <taxon>Actinomycetes</taxon>
        <taxon>Kitasatosporales</taxon>
        <taxon>Streptomycetaceae</taxon>
        <taxon>Yinghuangia</taxon>
    </lineage>
</organism>
<gene>
    <name evidence="2" type="ORF">LZ495_38115</name>
</gene>
<protein>
    <submittedName>
        <fullName evidence="2">Transcriptional regulator</fullName>
    </submittedName>
</protein>
<feature type="region of interest" description="Disordered" evidence="1">
    <location>
        <begin position="322"/>
        <end position="345"/>
    </location>
</feature>
<dbReference type="Proteomes" id="UP001165378">
    <property type="component" value="Unassembled WGS sequence"/>
</dbReference>
<proteinExistence type="predicted"/>
<dbReference type="Gene3D" id="1.25.40.10">
    <property type="entry name" value="Tetratricopeptide repeat domain"/>
    <property type="match status" value="1"/>
</dbReference>
<reference evidence="2" key="1">
    <citation type="submission" date="2022-01" db="EMBL/GenBank/DDBJ databases">
        <title>Genome-Based Taxonomic Classification of the Phylum Actinobacteria.</title>
        <authorList>
            <person name="Gao Y."/>
        </authorList>
    </citation>
    <scope>NUCLEOTIDE SEQUENCE</scope>
    <source>
        <strain evidence="2">KLBMP 8922</strain>
    </source>
</reference>
<name>A0AA41Q925_9ACTN</name>
<sequence length="781" mass="84081">MNEVDGVQGSSGHAVLGSPIDSWDPVKLELHRAVRPPRPRDGSALPDAPESTLPAYVFREHDRELAEVVEGAIAGRSGMAVLVGTSATGKTRACWEAVQSLAVHGWRLWHPFDPTRADAAYADIPRVAPKTVVWLNEAQHYLGHDAYGERIASRLHTLLLGPGPVLVLGTLWPEYADRYKTVPGPGAPDPHTRVRALLKAYNVLHVPDVFDEAALGAARELAARGDAQLAHVLDHRHENRITQGLAGAPELLATYKSASPGTRAILDAAVDARRMGMGLHVPGAFLEAAAEGYFTEPEWDALEDHWFEDALAAAVRPVLGGSSPSPLRRVRHRPDRPDRRSGPGLLVSGRPAVYRLEDYLEQHGRQIREDLFPPESFWAAAEAHLGDQADDILALANAAMRHWRLYWANRLFELVPRTDTESFRRPRLPAEREPFAFDEWDGDHRLLEAFALDNYEHDGDMMAALAFLALGAGEFEPVAEVARRHDEIGSRVQAVAVLWAAGAGDFDRARELARSTGSASDDEALTDDDILTLLALLVAGTGDFGRIAELIAETEESEPETMTVLAYLAAGAGDFDRAAEFARALDADAQGLLALLPARAAEFGEAVELAAQDPDAGVEALQYLGVLSVGAGDFDRAAALAARAPSEDGMWALLAFVVAGAGDFAKAARLVGDDEADALIAVLACLLAGAGRLDEAEEFARRSVDGNRDDGFVLAMLELMRAGRGQLEEARAGVGDRVRRGIECLDLLPRMMLPYGLDADGRASECWTAAAAASGELLAEA</sequence>
<accession>A0AA41Q925</accession>
<evidence type="ECO:0000313" key="2">
    <source>
        <dbReference type="EMBL" id="MCF2533001.1"/>
    </source>
</evidence>